<dbReference type="EMBL" id="CP003345">
    <property type="protein sequence ID" value="AFM04664.1"/>
    <property type="molecule type" value="Genomic_DNA"/>
</dbReference>
<dbReference type="STRING" id="880071.Fleli_2289"/>
<gene>
    <name evidence="1" type="ordered locus">Fleli_2289</name>
</gene>
<dbReference type="HOGENOM" id="CLU_3183969_0_0_10"/>
<name>I4AL29_BERLS</name>
<sequence>MIGLLFQSLWYDSQERKFYNIQIPKGEYYQKPIEFLSYNQIDGWDR</sequence>
<accession>I4AL29</accession>
<dbReference type="Proteomes" id="UP000006054">
    <property type="component" value="Chromosome"/>
</dbReference>
<proteinExistence type="predicted"/>
<evidence type="ECO:0000313" key="2">
    <source>
        <dbReference type="Proteomes" id="UP000006054"/>
    </source>
</evidence>
<dbReference type="KEGG" id="fli:Fleli_2289"/>
<organism evidence="1 2">
    <name type="scientific">Bernardetia litoralis (strain ATCC 23117 / DSM 6794 / NBRC 15988 / NCIMB 1366 / Fx l1 / Sio-4)</name>
    <name type="common">Flexibacter litoralis</name>
    <dbReference type="NCBI Taxonomy" id="880071"/>
    <lineage>
        <taxon>Bacteria</taxon>
        <taxon>Pseudomonadati</taxon>
        <taxon>Bacteroidota</taxon>
        <taxon>Cytophagia</taxon>
        <taxon>Cytophagales</taxon>
        <taxon>Bernardetiaceae</taxon>
        <taxon>Bernardetia</taxon>
    </lineage>
</organism>
<evidence type="ECO:0000313" key="1">
    <source>
        <dbReference type="EMBL" id="AFM04664.1"/>
    </source>
</evidence>
<reference evidence="2" key="1">
    <citation type="submission" date="2012-06" db="EMBL/GenBank/DDBJ databases">
        <title>The complete genome of Flexibacter litoralis DSM 6794.</title>
        <authorList>
            <person name="Lucas S."/>
            <person name="Copeland A."/>
            <person name="Lapidus A."/>
            <person name="Glavina del Rio T."/>
            <person name="Dalin E."/>
            <person name="Tice H."/>
            <person name="Bruce D."/>
            <person name="Goodwin L."/>
            <person name="Pitluck S."/>
            <person name="Peters L."/>
            <person name="Ovchinnikova G."/>
            <person name="Lu M."/>
            <person name="Kyrpides N."/>
            <person name="Mavromatis K."/>
            <person name="Ivanova N."/>
            <person name="Brettin T."/>
            <person name="Detter J.C."/>
            <person name="Han C."/>
            <person name="Larimer F."/>
            <person name="Land M."/>
            <person name="Hauser L."/>
            <person name="Markowitz V."/>
            <person name="Cheng J.-F."/>
            <person name="Hugenholtz P."/>
            <person name="Woyke T."/>
            <person name="Wu D."/>
            <person name="Spring S."/>
            <person name="Lang E."/>
            <person name="Kopitz M."/>
            <person name="Brambilla E."/>
            <person name="Klenk H.-P."/>
            <person name="Eisen J.A."/>
        </authorList>
    </citation>
    <scope>NUCLEOTIDE SEQUENCE [LARGE SCALE GENOMIC DNA]</scope>
    <source>
        <strain evidence="2">ATCC 23117 / DSM 6794 / NBRC 15988 / NCIMB 1366 / Sio-4</strain>
    </source>
</reference>
<protein>
    <submittedName>
        <fullName evidence="1">Uncharacterized protein</fullName>
    </submittedName>
</protein>
<dbReference type="AlphaFoldDB" id="I4AL29"/>
<keyword evidence="2" id="KW-1185">Reference proteome</keyword>